<gene>
    <name evidence="2" type="ORF">NX02_02900</name>
</gene>
<name>W0A783_9SPHN</name>
<evidence type="ECO:0000313" key="2">
    <source>
        <dbReference type="EMBL" id="AHE52337.1"/>
    </source>
</evidence>
<dbReference type="eggNOG" id="COG3752">
    <property type="taxonomic scope" value="Bacteria"/>
</dbReference>
<dbReference type="RefSeq" id="WP_025290657.1">
    <property type="nucleotide sequence ID" value="NZ_CP006644.1"/>
</dbReference>
<evidence type="ECO:0000256" key="1">
    <source>
        <dbReference type="SAM" id="Phobius"/>
    </source>
</evidence>
<dbReference type="Pfam" id="PF06966">
    <property type="entry name" value="DUF1295"/>
    <property type="match status" value="1"/>
</dbReference>
<feature type="transmembrane region" description="Helical" evidence="1">
    <location>
        <begin position="36"/>
        <end position="55"/>
    </location>
</feature>
<dbReference type="PANTHER" id="PTHR32251">
    <property type="entry name" value="3-OXO-5-ALPHA-STEROID 4-DEHYDROGENASE"/>
    <property type="match status" value="1"/>
</dbReference>
<keyword evidence="1" id="KW-1133">Transmembrane helix</keyword>
<feature type="transmembrane region" description="Helical" evidence="1">
    <location>
        <begin position="6"/>
        <end position="24"/>
    </location>
</feature>
<dbReference type="GO" id="GO:0016020">
    <property type="term" value="C:membrane"/>
    <property type="evidence" value="ECO:0007669"/>
    <property type="project" value="TreeGrafter"/>
</dbReference>
<dbReference type="AlphaFoldDB" id="W0A783"/>
<feature type="transmembrane region" description="Helical" evidence="1">
    <location>
        <begin position="109"/>
        <end position="131"/>
    </location>
</feature>
<dbReference type="Gene3D" id="1.20.120.1630">
    <property type="match status" value="1"/>
</dbReference>
<sequence length="268" mass="28874">MAASAALGIALVVLIAAMTVAWGVRMRTGNSGWIDACWSIATAAAGVLLALGAATPHSQPARMLLAALLVGGWGLRLGGHIALRAARGGDDPRYADLARQWGDRLPQRLYGFLMIQALCGFGLALAVFAGAHAPRTAPDLRDLIAAAILAVAIVGEGIADAQLRRFAADPANRGKVCDRGLWRWSRHPNYFFEWLGWLAWPVMAIDLSGAWPWGWAALVAPVLIYVLLVHASGIPPLEAHMLRSRGEAFRTYQARTSAFFPWPPRREA</sequence>
<protein>
    <submittedName>
        <fullName evidence="2">Uncharacterized protein</fullName>
    </submittedName>
</protein>
<dbReference type="EMBL" id="CP006644">
    <property type="protein sequence ID" value="AHE52337.1"/>
    <property type="molecule type" value="Genomic_DNA"/>
</dbReference>
<proteinExistence type="predicted"/>
<dbReference type="PANTHER" id="PTHR32251:SF17">
    <property type="entry name" value="STEROID 5-ALPHA REDUCTASE C-TERMINAL DOMAIN-CONTAINING PROTEIN"/>
    <property type="match status" value="1"/>
</dbReference>
<dbReference type="HOGENOM" id="CLU_043418_3_1_5"/>
<organism evidence="2 3">
    <name type="scientific">Sphingomonas sanxanigenens DSM 19645 = NX02</name>
    <dbReference type="NCBI Taxonomy" id="1123269"/>
    <lineage>
        <taxon>Bacteria</taxon>
        <taxon>Pseudomonadati</taxon>
        <taxon>Pseudomonadota</taxon>
        <taxon>Alphaproteobacteria</taxon>
        <taxon>Sphingomonadales</taxon>
        <taxon>Sphingomonadaceae</taxon>
        <taxon>Sphingomonas</taxon>
    </lineage>
</organism>
<dbReference type="PATRIC" id="fig|1123269.5.peg.560"/>
<feature type="transmembrane region" description="Helical" evidence="1">
    <location>
        <begin position="213"/>
        <end position="234"/>
    </location>
</feature>
<dbReference type="KEGG" id="ssan:NX02_02900"/>
<keyword evidence="3" id="KW-1185">Reference proteome</keyword>
<keyword evidence="1" id="KW-0812">Transmembrane</keyword>
<dbReference type="PROSITE" id="PS50244">
    <property type="entry name" value="S5A_REDUCTASE"/>
    <property type="match status" value="1"/>
</dbReference>
<reference evidence="2 3" key="1">
    <citation type="submission" date="2013-07" db="EMBL/GenBank/DDBJ databases">
        <title>Completed genome of Sphingomonas sanxanigenens NX02.</title>
        <authorList>
            <person name="Ma T."/>
            <person name="Huang H."/>
            <person name="Wu M."/>
            <person name="Li X."/>
            <person name="Li G."/>
        </authorList>
    </citation>
    <scope>NUCLEOTIDE SEQUENCE [LARGE SCALE GENOMIC DNA]</scope>
    <source>
        <strain evidence="2 3">NX02</strain>
    </source>
</reference>
<dbReference type="STRING" id="1123269.NX02_02900"/>
<feature type="transmembrane region" description="Helical" evidence="1">
    <location>
        <begin position="61"/>
        <end position="83"/>
    </location>
</feature>
<dbReference type="OrthoDB" id="9779233at2"/>
<dbReference type="Proteomes" id="UP000018851">
    <property type="component" value="Chromosome"/>
</dbReference>
<evidence type="ECO:0000313" key="3">
    <source>
        <dbReference type="Proteomes" id="UP000018851"/>
    </source>
</evidence>
<keyword evidence="1" id="KW-0472">Membrane</keyword>
<accession>W0A783</accession>
<dbReference type="InterPro" id="IPR010721">
    <property type="entry name" value="UstE-like"/>
</dbReference>